<dbReference type="AlphaFoldDB" id="A0A0N1F3D0"/>
<dbReference type="Proteomes" id="UP000037822">
    <property type="component" value="Unassembled WGS sequence"/>
</dbReference>
<accession>A0A0N1F3D0</accession>
<evidence type="ECO:0000313" key="5">
    <source>
        <dbReference type="Proteomes" id="UP000037822"/>
    </source>
</evidence>
<name>A0A0N1F3D0_9HYPH</name>
<reference evidence="4 5" key="1">
    <citation type="submission" date="2015-07" db="EMBL/GenBank/DDBJ databases">
        <title>Whole genome sequencing of Bosea vaviloviae isolated from cave pool.</title>
        <authorList>
            <person name="Tan N.E.H."/>
            <person name="Lee Y.P."/>
            <person name="Gan H.M."/>
            <person name="Barton H."/>
            <person name="Savka M.A."/>
        </authorList>
    </citation>
    <scope>NUCLEOTIDE SEQUENCE [LARGE SCALE GENOMIC DNA]</scope>
    <source>
        <strain evidence="4 5">SD260</strain>
    </source>
</reference>
<dbReference type="PATRIC" id="fig|1526658.3.peg.1428"/>
<dbReference type="InterPro" id="IPR005631">
    <property type="entry name" value="SDH"/>
</dbReference>
<evidence type="ECO:0000256" key="1">
    <source>
        <dbReference type="ARBA" id="ARBA00008571"/>
    </source>
</evidence>
<dbReference type="Pfam" id="PF03937">
    <property type="entry name" value="Sdh5"/>
    <property type="match status" value="1"/>
</dbReference>
<dbReference type="OrthoDB" id="9807264at2"/>
<proteinExistence type="inferred from homology"/>
<organism evidence="4 5">
    <name type="scientific">Bosea vaviloviae</name>
    <dbReference type="NCBI Taxonomy" id="1526658"/>
    <lineage>
        <taxon>Bacteria</taxon>
        <taxon>Pseudomonadati</taxon>
        <taxon>Pseudomonadota</taxon>
        <taxon>Alphaproteobacteria</taxon>
        <taxon>Hyphomicrobiales</taxon>
        <taxon>Boseaceae</taxon>
        <taxon>Bosea</taxon>
    </lineage>
</organism>
<dbReference type="RefSeq" id="WP_054210644.1">
    <property type="nucleotide sequence ID" value="NZ_LGSZ01000050.1"/>
</dbReference>
<comment type="caution">
    <text evidence="4">The sequence shown here is derived from an EMBL/GenBank/DDBJ whole genome shotgun (WGS) entry which is preliminary data.</text>
</comment>
<keyword evidence="3" id="KW-0143">Chaperone</keyword>
<comment type="similarity">
    <text evidence="1">Belongs to the SdhE FAD assembly factor family.</text>
</comment>
<dbReference type="PANTHER" id="PTHR12469:SF2">
    <property type="entry name" value="SUCCINATE DEHYDROGENASE ASSEMBLY FACTOR 2, MITOCHONDRIAL"/>
    <property type="match status" value="1"/>
</dbReference>
<sequence>MSGSTRTSADLDPRRRKILFRAWHRGMRENDLIMGGFADAHIGTLSESELDAFEGLIEVLDRDLLSWITGEADVPENYDTEVFRRLKAFHHHERPIHV</sequence>
<dbReference type="Gene3D" id="1.10.150.250">
    <property type="entry name" value="Flavinator of succinate dehydrogenase"/>
    <property type="match status" value="1"/>
</dbReference>
<dbReference type="SUPFAM" id="SSF109910">
    <property type="entry name" value="YgfY-like"/>
    <property type="match status" value="1"/>
</dbReference>
<dbReference type="GO" id="GO:0006099">
    <property type="term" value="P:tricarboxylic acid cycle"/>
    <property type="evidence" value="ECO:0007669"/>
    <property type="project" value="TreeGrafter"/>
</dbReference>
<protein>
    <recommendedName>
        <fullName evidence="2">FAD assembly factor SdhE</fullName>
    </recommendedName>
</protein>
<dbReference type="InterPro" id="IPR036714">
    <property type="entry name" value="SDH_sf"/>
</dbReference>
<dbReference type="PANTHER" id="PTHR12469">
    <property type="entry name" value="PROTEIN EMI5 HOMOLOG, MITOCHONDRIAL"/>
    <property type="match status" value="1"/>
</dbReference>
<evidence type="ECO:0000256" key="2">
    <source>
        <dbReference type="ARBA" id="ARBA00019418"/>
    </source>
</evidence>
<dbReference type="EMBL" id="LGSZ01000050">
    <property type="protein sequence ID" value="KPH79380.1"/>
    <property type="molecule type" value="Genomic_DNA"/>
</dbReference>
<evidence type="ECO:0000256" key="3">
    <source>
        <dbReference type="ARBA" id="ARBA00023186"/>
    </source>
</evidence>
<gene>
    <name evidence="4" type="ORF">AE618_19025</name>
</gene>
<evidence type="ECO:0000313" key="4">
    <source>
        <dbReference type="EMBL" id="KPH79380.1"/>
    </source>
</evidence>
<keyword evidence="5" id="KW-1185">Reference proteome</keyword>